<sequence length="323" mass="36744">MLAVVIKNAIQVRTTLNHIAWQRLIIIFQTFCTLDTNAHNHHLPLNVCKNEGICAGIQLYDNCNYNSECYFGMFCNEGGRCVREKAFGERCTQNEACGRKGMCIFETTLSTYGTCKQILSQSDNSLVLPMYKADMAEIDSNIFVYQSDFEKVCRSGFLNVTSGRCSSGLKSKNKGKVCTSDLDCPTTDPQKYASCKCGHNAKGTKYCDIEGGDDEWTDVFTKVNPFLIQFQFQKYYERSYDCHSAEGFNSCNGNQFYQDFKCSELKAKLYVDLINIPDCLHSLMRVHPFFYEYFTYCKSILSNALSTLSYICLIMCILVLCIF</sequence>
<keyword evidence="1" id="KW-1133">Transmembrane helix</keyword>
<feature type="transmembrane region" description="Helical" evidence="1">
    <location>
        <begin position="300"/>
        <end position="322"/>
    </location>
</feature>
<dbReference type="AlphaFoldDB" id="A0A077ZVV4"/>
<dbReference type="OrthoDB" id="10512733at2759"/>
<dbReference type="InParanoid" id="A0A077ZVV4"/>
<keyword evidence="3" id="KW-1185">Reference proteome</keyword>
<evidence type="ECO:0008006" key="4">
    <source>
        <dbReference type="Google" id="ProtNLM"/>
    </source>
</evidence>
<gene>
    <name evidence="2" type="primary">Contig15217.g16210</name>
    <name evidence="2" type="ORF">STYLEM_3078</name>
</gene>
<reference evidence="2 3" key="1">
    <citation type="submission" date="2014-06" db="EMBL/GenBank/DDBJ databases">
        <authorList>
            <person name="Swart Estienne"/>
        </authorList>
    </citation>
    <scope>NUCLEOTIDE SEQUENCE [LARGE SCALE GENOMIC DNA]</scope>
    <source>
        <strain evidence="2 3">130c</strain>
    </source>
</reference>
<organism evidence="2 3">
    <name type="scientific">Stylonychia lemnae</name>
    <name type="common">Ciliate</name>
    <dbReference type="NCBI Taxonomy" id="5949"/>
    <lineage>
        <taxon>Eukaryota</taxon>
        <taxon>Sar</taxon>
        <taxon>Alveolata</taxon>
        <taxon>Ciliophora</taxon>
        <taxon>Intramacronucleata</taxon>
        <taxon>Spirotrichea</taxon>
        <taxon>Stichotrichia</taxon>
        <taxon>Sporadotrichida</taxon>
        <taxon>Oxytrichidae</taxon>
        <taxon>Stylonychinae</taxon>
        <taxon>Stylonychia</taxon>
    </lineage>
</organism>
<evidence type="ECO:0000256" key="1">
    <source>
        <dbReference type="SAM" id="Phobius"/>
    </source>
</evidence>
<evidence type="ECO:0000313" key="2">
    <source>
        <dbReference type="EMBL" id="CDW74085.1"/>
    </source>
</evidence>
<name>A0A077ZVV4_STYLE</name>
<dbReference type="EMBL" id="CCKQ01002980">
    <property type="protein sequence ID" value="CDW74085.1"/>
    <property type="molecule type" value="Genomic_DNA"/>
</dbReference>
<dbReference type="Proteomes" id="UP000039865">
    <property type="component" value="Unassembled WGS sequence"/>
</dbReference>
<protein>
    <recommendedName>
        <fullName evidence="4">Dickkopf N-terminal cysteine-rich domain-containing protein</fullName>
    </recommendedName>
</protein>
<accession>A0A077ZVV4</accession>
<proteinExistence type="predicted"/>
<keyword evidence="1" id="KW-0812">Transmembrane</keyword>
<keyword evidence="1" id="KW-0472">Membrane</keyword>
<evidence type="ECO:0000313" key="3">
    <source>
        <dbReference type="Proteomes" id="UP000039865"/>
    </source>
</evidence>